<proteinExistence type="inferred from homology"/>
<dbReference type="OrthoDB" id="6882680at2"/>
<dbReference type="PANTHER" id="PTHR43570:SF20">
    <property type="entry name" value="ALDEHYDE DEHYDROGENASE ALDX-RELATED"/>
    <property type="match status" value="1"/>
</dbReference>
<reference evidence="9" key="1">
    <citation type="journal article" date="2019" name="Emerg. Microbes Infect.">
        <title>Comprehensive subspecies identification of 175 nontuberculous mycobacteria species based on 7547 genomic profiles.</title>
        <authorList>
            <person name="Matsumoto Y."/>
            <person name="Kinjo T."/>
            <person name="Motooka D."/>
            <person name="Nabeya D."/>
            <person name="Jung N."/>
            <person name="Uechi K."/>
            <person name="Horii T."/>
            <person name="Iida T."/>
            <person name="Fujita J."/>
            <person name="Nakamura S."/>
        </authorList>
    </citation>
    <scope>NUCLEOTIDE SEQUENCE [LARGE SCALE GENOMIC DNA]</scope>
    <source>
        <strain evidence="9">JCM 13671</strain>
    </source>
</reference>
<dbReference type="InterPro" id="IPR016163">
    <property type="entry name" value="Ald_DH_C"/>
</dbReference>
<feature type="active site" evidence="5">
    <location>
        <position position="263"/>
    </location>
</feature>
<dbReference type="InterPro" id="IPR029510">
    <property type="entry name" value="Ald_DH_CS_GLU"/>
</dbReference>
<dbReference type="PANTHER" id="PTHR43570">
    <property type="entry name" value="ALDEHYDE DEHYDROGENASE"/>
    <property type="match status" value="1"/>
</dbReference>
<dbReference type="InterPro" id="IPR012394">
    <property type="entry name" value="Aldehyde_DH_NAD(P)"/>
</dbReference>
<keyword evidence="3" id="KW-0520">NAD</keyword>
<comment type="similarity">
    <text evidence="1 4 7">Belongs to the aldehyde dehydrogenase family.</text>
</comment>
<dbReference type="SUPFAM" id="SSF53720">
    <property type="entry name" value="ALDH-like"/>
    <property type="match status" value="1"/>
</dbReference>
<feature type="domain" description="Aldehyde dehydrogenase" evidence="8">
    <location>
        <begin position="18"/>
        <end position="456"/>
    </location>
</feature>
<keyword evidence="2 4" id="KW-0560">Oxidoreductase</keyword>
<organism evidence="9 10">
    <name type="scientific">Mycolicibacterium confluentis</name>
    <dbReference type="NCBI Taxonomy" id="28047"/>
    <lineage>
        <taxon>Bacteria</taxon>
        <taxon>Bacillati</taxon>
        <taxon>Actinomycetota</taxon>
        <taxon>Actinomycetes</taxon>
        <taxon>Mycobacteriales</taxon>
        <taxon>Mycobacteriaceae</taxon>
        <taxon>Mycolicibacterium</taxon>
    </lineage>
</organism>
<evidence type="ECO:0000256" key="7">
    <source>
        <dbReference type="RuleBase" id="RU003345"/>
    </source>
</evidence>
<keyword evidence="10" id="KW-1185">Reference proteome</keyword>
<dbReference type="InterPro" id="IPR015590">
    <property type="entry name" value="Aldehyde_DH_dom"/>
</dbReference>
<evidence type="ECO:0000256" key="5">
    <source>
        <dbReference type="PIRSR" id="PIRSR036492-1"/>
    </source>
</evidence>
<evidence type="ECO:0000256" key="1">
    <source>
        <dbReference type="ARBA" id="ARBA00009986"/>
    </source>
</evidence>
<dbReference type="Proteomes" id="UP000466931">
    <property type="component" value="Chromosome"/>
</dbReference>
<name>A0A7I7XR35_9MYCO</name>
<accession>A0A7I7XR35</accession>
<feature type="active site" evidence="5 6">
    <location>
        <position position="226"/>
    </location>
</feature>
<dbReference type="GO" id="GO:0005737">
    <property type="term" value="C:cytoplasm"/>
    <property type="evidence" value="ECO:0007669"/>
    <property type="project" value="TreeGrafter"/>
</dbReference>
<dbReference type="GO" id="GO:0006081">
    <property type="term" value="P:aldehyde metabolic process"/>
    <property type="evidence" value="ECO:0007669"/>
    <property type="project" value="InterPro"/>
</dbReference>
<sequence>MSTQELAADGAAWDHRAELETLLQHQRAAFVAQGPPDLDVRLNRIDRLSALVLDNTDAFVTAMDADFGTRSRAASLFTEVVGIIPVIEHTRRHVAQWMKSTKLLRAARALGLRADVQPTPLGVVGVIGPWNFPLNLVVLPAAAAFAAGNRVMIKMSEITPRTAELMKDLAPKYFDSTELAVVTGGPEVAATFSALPFDHLFFTGSPEVGKLVQQAAAQNLVPVTLELGGKNPVVVAPDQGHVDITRAAARIAAARMVNGGQVCVCPDYVLVPDGAVEVFIDQARRTLEGMFPSILDNDDYCSCVNEPNFDRVLALLDDARAKGADVVSVAPAGEPLPDRATRKIAPTIVRGVTGDMRIAHEEIFGPVLVVLGYSNLDDAIACINERPAPLVAYWYGPGNDDFRNFVQRTRSGGVARNDFAAQMIPSAAPFGGVGRSGMGAYHGKAGFDAFSHYRTVVGSDLPFSITGSASPPFRTPMKLYADATLRLARNRTHRRIERSRSARIAGVQQ</sequence>
<evidence type="ECO:0000256" key="6">
    <source>
        <dbReference type="PROSITE-ProRule" id="PRU10007"/>
    </source>
</evidence>
<evidence type="ECO:0000259" key="8">
    <source>
        <dbReference type="Pfam" id="PF00171"/>
    </source>
</evidence>
<dbReference type="RefSeq" id="WP_085153438.1">
    <property type="nucleotide sequence ID" value="NZ_AP022612.1"/>
</dbReference>
<dbReference type="PROSITE" id="PS00687">
    <property type="entry name" value="ALDEHYDE_DEHYDR_GLU"/>
    <property type="match status" value="1"/>
</dbReference>
<dbReference type="PIRSF" id="PIRSF036492">
    <property type="entry name" value="ALDH"/>
    <property type="match status" value="1"/>
</dbReference>
<evidence type="ECO:0000256" key="4">
    <source>
        <dbReference type="PIRNR" id="PIRNR036492"/>
    </source>
</evidence>
<reference evidence="9" key="2">
    <citation type="submission" date="2020-02" db="EMBL/GenBank/DDBJ databases">
        <authorList>
            <person name="Matsumoto Y."/>
            <person name="Motooka D."/>
            <person name="Nakamura S."/>
        </authorList>
    </citation>
    <scope>NUCLEOTIDE SEQUENCE</scope>
    <source>
        <strain evidence="9">JCM 13671</strain>
    </source>
</reference>
<dbReference type="InterPro" id="IPR016162">
    <property type="entry name" value="Ald_DH_N"/>
</dbReference>
<dbReference type="Pfam" id="PF00171">
    <property type="entry name" value="Aldedh"/>
    <property type="match status" value="1"/>
</dbReference>
<dbReference type="Gene3D" id="3.40.605.10">
    <property type="entry name" value="Aldehyde Dehydrogenase, Chain A, domain 1"/>
    <property type="match status" value="1"/>
</dbReference>
<evidence type="ECO:0000313" key="10">
    <source>
        <dbReference type="Proteomes" id="UP000466931"/>
    </source>
</evidence>
<dbReference type="AlphaFoldDB" id="A0A7I7XR35"/>
<evidence type="ECO:0000256" key="2">
    <source>
        <dbReference type="ARBA" id="ARBA00023002"/>
    </source>
</evidence>
<protein>
    <recommendedName>
        <fullName evidence="4">Aldehyde dehydrogenase</fullName>
    </recommendedName>
</protein>
<evidence type="ECO:0000313" key="9">
    <source>
        <dbReference type="EMBL" id="BBZ31650.1"/>
    </source>
</evidence>
<dbReference type="Gene3D" id="3.40.309.10">
    <property type="entry name" value="Aldehyde Dehydrogenase, Chain A, domain 2"/>
    <property type="match status" value="1"/>
</dbReference>
<evidence type="ECO:0000256" key="3">
    <source>
        <dbReference type="ARBA" id="ARBA00023027"/>
    </source>
</evidence>
<dbReference type="InterPro" id="IPR016161">
    <property type="entry name" value="Ald_DH/histidinol_DH"/>
</dbReference>
<dbReference type="GO" id="GO:0004029">
    <property type="term" value="F:aldehyde dehydrogenase (NAD+) activity"/>
    <property type="evidence" value="ECO:0007669"/>
    <property type="project" value="TreeGrafter"/>
</dbReference>
<dbReference type="EMBL" id="AP022612">
    <property type="protein sequence ID" value="BBZ31650.1"/>
    <property type="molecule type" value="Genomic_DNA"/>
</dbReference>
<gene>
    <name evidence="9" type="ORF">MCNF_02550</name>
</gene>